<dbReference type="GO" id="GO:0006352">
    <property type="term" value="P:DNA-templated transcription initiation"/>
    <property type="evidence" value="ECO:0007669"/>
    <property type="project" value="InterPro"/>
</dbReference>
<comment type="caution">
    <text evidence="7">The sequence shown here is derived from an EMBL/GenBank/DDBJ whole genome shotgun (WGS) entry which is preliminary data.</text>
</comment>
<dbReference type="NCBIfam" id="TIGR02937">
    <property type="entry name" value="sigma70-ECF"/>
    <property type="match status" value="1"/>
</dbReference>
<protein>
    <submittedName>
        <fullName evidence="7">RNA polymerase sigma-70 factor (ECF subfamily)</fullName>
    </submittedName>
</protein>
<dbReference type="OrthoDB" id="9797134at2"/>
<evidence type="ECO:0000256" key="2">
    <source>
        <dbReference type="ARBA" id="ARBA00023015"/>
    </source>
</evidence>
<organism evidence="7 8">
    <name type="scientific">Thiohalophilus thiocyanatoxydans</name>
    <dbReference type="NCBI Taxonomy" id="381308"/>
    <lineage>
        <taxon>Bacteria</taxon>
        <taxon>Pseudomonadati</taxon>
        <taxon>Pseudomonadota</taxon>
        <taxon>Gammaproteobacteria</taxon>
        <taxon>Thiohalomonadales</taxon>
        <taxon>Thiohalophilaceae</taxon>
        <taxon>Thiohalophilus</taxon>
    </lineage>
</organism>
<feature type="domain" description="RNA polymerase sigma factor 70 region 4 type 2" evidence="6">
    <location>
        <begin position="111"/>
        <end position="159"/>
    </location>
</feature>
<sequence length="183" mass="21137">MNPLNFFSRHHHIKERLEALRPQLYRLAYSWTSNPTLADDLTQEALAKALKNVAQLKDPEALKSWSFGILRNCWRDHYRSNRDMDDVDNQVLADEQTPEHHHEQQNIVDKVRGAVSQLPEGQRHVLTLIDLEGCSYAEVAEILEIPIGTVMSRLCRARRGLADKLLEFHPESHDNVTSIRRVV</sequence>
<dbReference type="GO" id="GO:0016987">
    <property type="term" value="F:sigma factor activity"/>
    <property type="evidence" value="ECO:0007669"/>
    <property type="project" value="UniProtKB-KW"/>
</dbReference>
<feature type="domain" description="RNA polymerase sigma-70 region 2" evidence="5">
    <location>
        <begin position="18"/>
        <end position="82"/>
    </location>
</feature>
<dbReference type="Pfam" id="PF08281">
    <property type="entry name" value="Sigma70_r4_2"/>
    <property type="match status" value="1"/>
</dbReference>
<keyword evidence="4" id="KW-0804">Transcription</keyword>
<evidence type="ECO:0000256" key="4">
    <source>
        <dbReference type="ARBA" id="ARBA00023163"/>
    </source>
</evidence>
<dbReference type="Proteomes" id="UP000294914">
    <property type="component" value="Unassembled WGS sequence"/>
</dbReference>
<keyword evidence="2" id="KW-0805">Transcription regulation</keyword>
<dbReference type="InterPro" id="IPR013325">
    <property type="entry name" value="RNA_pol_sigma_r2"/>
</dbReference>
<dbReference type="Gene3D" id="1.10.1740.10">
    <property type="match status" value="1"/>
</dbReference>
<gene>
    <name evidence="7" type="ORF">EDC23_0655</name>
</gene>
<dbReference type="InterPro" id="IPR007627">
    <property type="entry name" value="RNA_pol_sigma70_r2"/>
</dbReference>
<dbReference type="InterPro" id="IPR013249">
    <property type="entry name" value="RNA_pol_sigma70_r4_t2"/>
</dbReference>
<dbReference type="InterPro" id="IPR039425">
    <property type="entry name" value="RNA_pol_sigma-70-like"/>
</dbReference>
<evidence type="ECO:0000313" key="7">
    <source>
        <dbReference type="EMBL" id="TDY04280.1"/>
    </source>
</evidence>
<dbReference type="InterPro" id="IPR014284">
    <property type="entry name" value="RNA_pol_sigma-70_dom"/>
</dbReference>
<comment type="similarity">
    <text evidence="1">Belongs to the sigma-70 factor family. ECF subfamily.</text>
</comment>
<evidence type="ECO:0000259" key="6">
    <source>
        <dbReference type="Pfam" id="PF08281"/>
    </source>
</evidence>
<dbReference type="RefSeq" id="WP_134081055.1">
    <property type="nucleotide sequence ID" value="NZ_SOQX01000001.1"/>
</dbReference>
<dbReference type="SUPFAM" id="SSF88659">
    <property type="entry name" value="Sigma3 and sigma4 domains of RNA polymerase sigma factors"/>
    <property type="match status" value="1"/>
</dbReference>
<keyword evidence="3" id="KW-0731">Sigma factor</keyword>
<dbReference type="GO" id="GO:0003677">
    <property type="term" value="F:DNA binding"/>
    <property type="evidence" value="ECO:0007669"/>
    <property type="project" value="InterPro"/>
</dbReference>
<evidence type="ECO:0000256" key="3">
    <source>
        <dbReference type="ARBA" id="ARBA00023082"/>
    </source>
</evidence>
<evidence type="ECO:0000313" key="8">
    <source>
        <dbReference type="Proteomes" id="UP000294914"/>
    </source>
</evidence>
<dbReference type="PANTHER" id="PTHR43133:SF25">
    <property type="entry name" value="RNA POLYMERASE SIGMA FACTOR RFAY-RELATED"/>
    <property type="match status" value="1"/>
</dbReference>
<name>A0A4R8IXI2_9GAMM</name>
<evidence type="ECO:0000256" key="1">
    <source>
        <dbReference type="ARBA" id="ARBA00010641"/>
    </source>
</evidence>
<evidence type="ECO:0000259" key="5">
    <source>
        <dbReference type="Pfam" id="PF04542"/>
    </source>
</evidence>
<dbReference type="EMBL" id="SOQX01000001">
    <property type="protein sequence ID" value="TDY04280.1"/>
    <property type="molecule type" value="Genomic_DNA"/>
</dbReference>
<reference evidence="7 8" key="1">
    <citation type="submission" date="2019-03" db="EMBL/GenBank/DDBJ databases">
        <title>Genomic Encyclopedia of Type Strains, Phase IV (KMG-IV): sequencing the most valuable type-strain genomes for metagenomic binning, comparative biology and taxonomic classification.</title>
        <authorList>
            <person name="Goeker M."/>
        </authorList>
    </citation>
    <scope>NUCLEOTIDE SEQUENCE [LARGE SCALE GENOMIC DNA]</scope>
    <source>
        <strain evidence="7 8">DSM 16326</strain>
    </source>
</reference>
<dbReference type="InterPro" id="IPR036388">
    <property type="entry name" value="WH-like_DNA-bd_sf"/>
</dbReference>
<dbReference type="AlphaFoldDB" id="A0A4R8IXI2"/>
<accession>A0A4R8IXI2</accession>
<keyword evidence="8" id="KW-1185">Reference proteome</keyword>
<dbReference type="Pfam" id="PF04542">
    <property type="entry name" value="Sigma70_r2"/>
    <property type="match status" value="1"/>
</dbReference>
<dbReference type="SUPFAM" id="SSF88946">
    <property type="entry name" value="Sigma2 domain of RNA polymerase sigma factors"/>
    <property type="match status" value="1"/>
</dbReference>
<dbReference type="PANTHER" id="PTHR43133">
    <property type="entry name" value="RNA POLYMERASE ECF-TYPE SIGMA FACTO"/>
    <property type="match status" value="1"/>
</dbReference>
<dbReference type="CDD" id="cd06171">
    <property type="entry name" value="Sigma70_r4"/>
    <property type="match status" value="1"/>
</dbReference>
<dbReference type="InterPro" id="IPR013324">
    <property type="entry name" value="RNA_pol_sigma_r3/r4-like"/>
</dbReference>
<dbReference type="Gene3D" id="1.10.10.10">
    <property type="entry name" value="Winged helix-like DNA-binding domain superfamily/Winged helix DNA-binding domain"/>
    <property type="match status" value="1"/>
</dbReference>
<proteinExistence type="inferred from homology"/>